<organism evidence="1 2">
    <name type="scientific">Trinickia dinghuensis</name>
    <dbReference type="NCBI Taxonomy" id="2291023"/>
    <lineage>
        <taxon>Bacteria</taxon>
        <taxon>Pseudomonadati</taxon>
        <taxon>Pseudomonadota</taxon>
        <taxon>Betaproteobacteria</taxon>
        <taxon>Burkholderiales</taxon>
        <taxon>Burkholderiaceae</taxon>
        <taxon>Trinickia</taxon>
    </lineage>
</organism>
<protein>
    <submittedName>
        <fullName evidence="1">Type II toxin-antitoxin system RelE/ParE family toxin</fullName>
    </submittedName>
</protein>
<name>A0A3D8JUR1_9BURK</name>
<keyword evidence="2" id="KW-1185">Reference proteome</keyword>
<gene>
    <name evidence="1" type="ORF">DWV00_24900</name>
</gene>
<evidence type="ECO:0000313" key="1">
    <source>
        <dbReference type="EMBL" id="RDU96334.1"/>
    </source>
</evidence>
<dbReference type="Pfam" id="PF05973">
    <property type="entry name" value="Gp49"/>
    <property type="match status" value="1"/>
</dbReference>
<comment type="caution">
    <text evidence="1">The sequence shown here is derived from an EMBL/GenBank/DDBJ whole genome shotgun (WGS) entry which is preliminary data.</text>
</comment>
<dbReference type="InterPro" id="IPR009241">
    <property type="entry name" value="HigB-like"/>
</dbReference>
<accession>A0A3D8JUR1</accession>
<dbReference type="RefSeq" id="WP_115536261.1">
    <property type="nucleotide sequence ID" value="NZ_QRGA01000015.1"/>
</dbReference>
<dbReference type="OrthoDB" id="9797093at2"/>
<proteinExistence type="predicted"/>
<sequence length="125" mass="13819">MIDEEKPLEWIASSYKDLMALPPDVRRRFGYALSLAQMGDQDDAAKVLKGFGGAGVLEVIEDDTGDTYRAVYTVKFAEAVFVLHCFQKKSKSGIATPKGDLDIIRARLKVAEALARDLRNAKANR</sequence>
<reference evidence="1 2" key="1">
    <citation type="submission" date="2018-08" db="EMBL/GenBank/DDBJ databases">
        <title>Paraburkholderia sp. DHOM06 isolated from forest soil.</title>
        <authorList>
            <person name="Gao Z.-H."/>
            <person name="Qiu L.-H."/>
        </authorList>
    </citation>
    <scope>NUCLEOTIDE SEQUENCE [LARGE SCALE GENOMIC DNA]</scope>
    <source>
        <strain evidence="1 2">DHOM06</strain>
    </source>
</reference>
<dbReference type="AlphaFoldDB" id="A0A3D8JUR1"/>
<dbReference type="EMBL" id="QRGA01000015">
    <property type="protein sequence ID" value="RDU96334.1"/>
    <property type="molecule type" value="Genomic_DNA"/>
</dbReference>
<dbReference type="Proteomes" id="UP000256838">
    <property type="component" value="Unassembled WGS sequence"/>
</dbReference>
<evidence type="ECO:0000313" key="2">
    <source>
        <dbReference type="Proteomes" id="UP000256838"/>
    </source>
</evidence>